<evidence type="ECO:0000313" key="2">
    <source>
        <dbReference type="Proteomes" id="UP001153365"/>
    </source>
</evidence>
<organism evidence="1 2">
    <name type="scientific">Phakopsora pachyrhizi</name>
    <name type="common">Asian soybean rust disease fungus</name>
    <dbReference type="NCBI Taxonomy" id="170000"/>
    <lineage>
        <taxon>Eukaryota</taxon>
        <taxon>Fungi</taxon>
        <taxon>Dikarya</taxon>
        <taxon>Basidiomycota</taxon>
        <taxon>Pucciniomycotina</taxon>
        <taxon>Pucciniomycetes</taxon>
        <taxon>Pucciniales</taxon>
        <taxon>Phakopsoraceae</taxon>
        <taxon>Phakopsora</taxon>
    </lineage>
</organism>
<evidence type="ECO:0000313" key="1">
    <source>
        <dbReference type="EMBL" id="CAH7689851.1"/>
    </source>
</evidence>
<gene>
    <name evidence="1" type="ORF">PPACK8108_LOCUS25006</name>
</gene>
<keyword evidence="2" id="KW-1185">Reference proteome</keyword>
<dbReference type="EMBL" id="CALTRL010006140">
    <property type="protein sequence ID" value="CAH7689851.1"/>
    <property type="molecule type" value="Genomic_DNA"/>
</dbReference>
<proteinExistence type="predicted"/>
<reference evidence="1" key="1">
    <citation type="submission" date="2022-06" db="EMBL/GenBank/DDBJ databases">
        <authorList>
            <consortium name="SYNGENTA / RWTH Aachen University"/>
        </authorList>
    </citation>
    <scope>NUCLEOTIDE SEQUENCE</scope>
</reference>
<sequence>MNKGDQEPFSGKFWRIWGIPCCHMIEEKLNKFKPMEAPFKLSDFHHQWHLIVPSAMEKKIEDLKTEELAEQEFKNFGSFFKQIPAFRRRELIGDFYKMFNGEENIDEDIRNTQAGKFSGVAGWLKEPIFGYAIENYLRGPL</sequence>
<name>A0AAV0BU72_PHAPC</name>
<dbReference type="AlphaFoldDB" id="A0AAV0BU72"/>
<dbReference type="Proteomes" id="UP001153365">
    <property type="component" value="Unassembled WGS sequence"/>
</dbReference>
<comment type="caution">
    <text evidence="1">The sequence shown here is derived from an EMBL/GenBank/DDBJ whole genome shotgun (WGS) entry which is preliminary data.</text>
</comment>
<accession>A0AAV0BU72</accession>
<protein>
    <submittedName>
        <fullName evidence="1">Uncharacterized protein</fullName>
    </submittedName>
</protein>